<reference evidence="1" key="1">
    <citation type="submission" date="2021-05" db="EMBL/GenBank/DDBJ databases">
        <authorList>
            <person name="Alioto T."/>
            <person name="Alioto T."/>
            <person name="Gomez Garrido J."/>
        </authorList>
    </citation>
    <scope>NUCLEOTIDE SEQUENCE</scope>
</reference>
<evidence type="ECO:0000313" key="1">
    <source>
        <dbReference type="EMBL" id="CAG6724521.1"/>
    </source>
</evidence>
<accession>A0A8D8VFA0</accession>
<organism evidence="1">
    <name type="scientific">Cacopsylla melanoneura</name>
    <dbReference type="NCBI Taxonomy" id="428564"/>
    <lineage>
        <taxon>Eukaryota</taxon>
        <taxon>Metazoa</taxon>
        <taxon>Ecdysozoa</taxon>
        <taxon>Arthropoda</taxon>
        <taxon>Hexapoda</taxon>
        <taxon>Insecta</taxon>
        <taxon>Pterygota</taxon>
        <taxon>Neoptera</taxon>
        <taxon>Paraneoptera</taxon>
        <taxon>Hemiptera</taxon>
        <taxon>Sternorrhyncha</taxon>
        <taxon>Psylloidea</taxon>
        <taxon>Psyllidae</taxon>
        <taxon>Psyllinae</taxon>
        <taxon>Cacopsylla</taxon>
    </lineage>
</organism>
<dbReference type="AlphaFoldDB" id="A0A8D8VFA0"/>
<dbReference type="EMBL" id="HBUF01367854">
    <property type="protein sequence ID" value="CAG6724521.1"/>
    <property type="molecule type" value="Transcribed_RNA"/>
</dbReference>
<sequence>MLFCLFLWFRCSSWNLVVSLFFFFFSLGVSTSEERLHFQSSTGGVNVKNGNSSPFNSYPTQTRNCFRIRPRQMPLQSSRWTRSCGRFSYHVACVLSSTRPTCSTSFPQSRHSRRHCRPNRTYFHRTPRLPNTSTTFSTRLRSSPSVASPTMQQPRHHWFQCRGVSCHSSTRCCYGYCYCCCWLH</sequence>
<proteinExistence type="predicted"/>
<name>A0A8D8VFA0_9HEMI</name>
<protein>
    <submittedName>
        <fullName evidence="1">Uncharacterized protein</fullName>
    </submittedName>
</protein>
<dbReference type="EMBL" id="HBUF01367856">
    <property type="protein sequence ID" value="CAG6724527.1"/>
    <property type="molecule type" value="Transcribed_RNA"/>
</dbReference>